<protein>
    <submittedName>
        <fullName evidence="5">DNA-binding Lrp family transcriptional regulator</fullName>
    </submittedName>
</protein>
<dbReference type="GO" id="GO:0043200">
    <property type="term" value="P:response to amino acid"/>
    <property type="evidence" value="ECO:0007669"/>
    <property type="project" value="TreeGrafter"/>
</dbReference>
<name>A0A7X5V023_9SPHN</name>
<dbReference type="Pfam" id="PF01037">
    <property type="entry name" value="AsnC_trans_reg"/>
    <property type="match status" value="1"/>
</dbReference>
<dbReference type="GO" id="GO:0005829">
    <property type="term" value="C:cytosol"/>
    <property type="evidence" value="ECO:0007669"/>
    <property type="project" value="TreeGrafter"/>
</dbReference>
<evidence type="ECO:0000256" key="3">
    <source>
        <dbReference type="ARBA" id="ARBA00023163"/>
    </source>
</evidence>
<keyword evidence="1" id="KW-0805">Transcription regulation</keyword>
<dbReference type="InterPro" id="IPR036390">
    <property type="entry name" value="WH_DNA-bd_sf"/>
</dbReference>
<proteinExistence type="predicted"/>
<dbReference type="InterPro" id="IPR019888">
    <property type="entry name" value="Tscrpt_reg_AsnC-like"/>
</dbReference>
<keyword evidence="3" id="KW-0804">Transcription</keyword>
<dbReference type="InterPro" id="IPR036388">
    <property type="entry name" value="WH-like_DNA-bd_sf"/>
</dbReference>
<keyword evidence="2 5" id="KW-0238">DNA-binding</keyword>
<dbReference type="RefSeq" id="WP_167299805.1">
    <property type="nucleotide sequence ID" value="NZ_CP170557.1"/>
</dbReference>
<evidence type="ECO:0000259" key="4">
    <source>
        <dbReference type="PROSITE" id="PS50956"/>
    </source>
</evidence>
<dbReference type="PROSITE" id="PS50956">
    <property type="entry name" value="HTH_ASNC_2"/>
    <property type="match status" value="1"/>
</dbReference>
<dbReference type="SMART" id="SM00344">
    <property type="entry name" value="HTH_ASNC"/>
    <property type="match status" value="1"/>
</dbReference>
<dbReference type="AlphaFoldDB" id="A0A7X5V023"/>
<dbReference type="Pfam" id="PF13412">
    <property type="entry name" value="HTH_24"/>
    <property type="match status" value="1"/>
</dbReference>
<accession>A0A7X5V023</accession>
<evidence type="ECO:0000256" key="1">
    <source>
        <dbReference type="ARBA" id="ARBA00023015"/>
    </source>
</evidence>
<dbReference type="InterPro" id="IPR019887">
    <property type="entry name" value="Tscrpt_reg_AsnC/Lrp_C"/>
</dbReference>
<organism evidence="5 6">
    <name type="scientific">Sphingomonas leidyi</name>
    <dbReference type="NCBI Taxonomy" id="68569"/>
    <lineage>
        <taxon>Bacteria</taxon>
        <taxon>Pseudomonadati</taxon>
        <taxon>Pseudomonadota</taxon>
        <taxon>Alphaproteobacteria</taxon>
        <taxon>Sphingomonadales</taxon>
        <taxon>Sphingomonadaceae</taxon>
        <taxon>Sphingomonas</taxon>
    </lineage>
</organism>
<comment type="caution">
    <text evidence="5">The sequence shown here is derived from an EMBL/GenBank/DDBJ whole genome shotgun (WGS) entry which is preliminary data.</text>
</comment>
<evidence type="ECO:0000313" key="6">
    <source>
        <dbReference type="Proteomes" id="UP000564677"/>
    </source>
</evidence>
<dbReference type="EMBL" id="JAASQV010000002">
    <property type="protein sequence ID" value="NIJ65406.1"/>
    <property type="molecule type" value="Genomic_DNA"/>
</dbReference>
<reference evidence="5 6" key="1">
    <citation type="submission" date="2020-03" db="EMBL/GenBank/DDBJ databases">
        <title>Genomic Encyclopedia of Type Strains, Phase IV (KMG-IV): sequencing the most valuable type-strain genomes for metagenomic binning, comparative biology and taxonomic classification.</title>
        <authorList>
            <person name="Goeker M."/>
        </authorList>
    </citation>
    <scope>NUCLEOTIDE SEQUENCE [LARGE SCALE GENOMIC DNA]</scope>
    <source>
        <strain evidence="5 6">DSM 4733</strain>
    </source>
</reference>
<dbReference type="Gene3D" id="1.10.10.10">
    <property type="entry name" value="Winged helix-like DNA-binding domain superfamily/Winged helix DNA-binding domain"/>
    <property type="match status" value="1"/>
</dbReference>
<dbReference type="InterPro" id="IPR011008">
    <property type="entry name" value="Dimeric_a/b-barrel"/>
</dbReference>
<evidence type="ECO:0000313" key="5">
    <source>
        <dbReference type="EMBL" id="NIJ65406.1"/>
    </source>
</evidence>
<feature type="domain" description="HTH asnC-type" evidence="4">
    <location>
        <begin position="1"/>
        <end position="63"/>
    </location>
</feature>
<gene>
    <name evidence="5" type="ORF">FHR20_002368</name>
</gene>
<dbReference type="GO" id="GO:0043565">
    <property type="term" value="F:sequence-specific DNA binding"/>
    <property type="evidence" value="ECO:0007669"/>
    <property type="project" value="InterPro"/>
</dbReference>
<evidence type="ECO:0000256" key="2">
    <source>
        <dbReference type="ARBA" id="ARBA00023125"/>
    </source>
</evidence>
<dbReference type="Proteomes" id="UP000564677">
    <property type="component" value="Unassembled WGS sequence"/>
</dbReference>
<dbReference type="SUPFAM" id="SSF46785">
    <property type="entry name" value="Winged helix' DNA-binding domain"/>
    <property type="match status" value="1"/>
</dbReference>
<dbReference type="PANTHER" id="PTHR30154:SF34">
    <property type="entry name" value="TRANSCRIPTIONAL REGULATOR AZLB"/>
    <property type="match status" value="1"/>
</dbReference>
<dbReference type="InterPro" id="IPR000485">
    <property type="entry name" value="AsnC-type_HTH_dom"/>
</dbReference>
<dbReference type="SUPFAM" id="SSF54909">
    <property type="entry name" value="Dimeric alpha+beta barrel"/>
    <property type="match status" value="1"/>
</dbReference>
<dbReference type="PRINTS" id="PR00033">
    <property type="entry name" value="HTHASNC"/>
</dbReference>
<keyword evidence="6" id="KW-1185">Reference proteome</keyword>
<sequence>MTNDAIDLRILALLQQDALMTADLLAERLPLSPSAIARRIRRMRADGTIAADVAIVSEEVGPFLSALVHVQFDRHSLDALQAFQRRVLASPHVQLMLEVTGNFDLVLLVSARDMDSFNMLVDSLLGGDPVVRRYETSFVKRRRKFTPALPLHELLEG</sequence>
<dbReference type="Gene3D" id="3.30.70.920">
    <property type="match status" value="1"/>
</dbReference>
<dbReference type="PANTHER" id="PTHR30154">
    <property type="entry name" value="LEUCINE-RESPONSIVE REGULATORY PROTEIN"/>
    <property type="match status" value="1"/>
</dbReference>